<evidence type="ECO:0000313" key="2">
    <source>
        <dbReference type="EMBL" id="KAJ8372290.1"/>
    </source>
</evidence>
<dbReference type="InterPro" id="IPR052035">
    <property type="entry name" value="ZnF_BED_domain_contain"/>
</dbReference>
<comment type="caution">
    <text evidence="2">The sequence shown here is derived from an EMBL/GenBank/DDBJ whole genome shotgun (WGS) entry which is preliminary data.</text>
</comment>
<dbReference type="SUPFAM" id="SSF53098">
    <property type="entry name" value="Ribonuclease H-like"/>
    <property type="match status" value="1"/>
</dbReference>
<dbReference type="Proteomes" id="UP001221898">
    <property type="component" value="Unassembled WGS sequence"/>
</dbReference>
<feature type="region of interest" description="Disordered" evidence="1">
    <location>
        <begin position="193"/>
        <end position="231"/>
    </location>
</feature>
<reference evidence="2" key="1">
    <citation type="journal article" date="2023" name="Science">
        <title>Genome structures resolve the early diversification of teleost fishes.</title>
        <authorList>
            <person name="Parey E."/>
            <person name="Louis A."/>
            <person name="Montfort J."/>
            <person name="Bouchez O."/>
            <person name="Roques C."/>
            <person name="Iampietro C."/>
            <person name="Lluch J."/>
            <person name="Castinel A."/>
            <person name="Donnadieu C."/>
            <person name="Desvignes T."/>
            <person name="Floi Bucao C."/>
            <person name="Jouanno E."/>
            <person name="Wen M."/>
            <person name="Mejri S."/>
            <person name="Dirks R."/>
            <person name="Jansen H."/>
            <person name="Henkel C."/>
            <person name="Chen W.J."/>
            <person name="Zahm M."/>
            <person name="Cabau C."/>
            <person name="Klopp C."/>
            <person name="Thompson A.W."/>
            <person name="Robinson-Rechavi M."/>
            <person name="Braasch I."/>
            <person name="Lecointre G."/>
            <person name="Bobe J."/>
            <person name="Postlethwait J.H."/>
            <person name="Berthelot C."/>
            <person name="Roest Crollius H."/>
            <person name="Guiguen Y."/>
        </authorList>
    </citation>
    <scope>NUCLEOTIDE SEQUENCE</scope>
    <source>
        <strain evidence="2">NC1722</strain>
    </source>
</reference>
<organism evidence="2 3">
    <name type="scientific">Aldrovandia affinis</name>
    <dbReference type="NCBI Taxonomy" id="143900"/>
    <lineage>
        <taxon>Eukaryota</taxon>
        <taxon>Metazoa</taxon>
        <taxon>Chordata</taxon>
        <taxon>Craniata</taxon>
        <taxon>Vertebrata</taxon>
        <taxon>Euteleostomi</taxon>
        <taxon>Actinopterygii</taxon>
        <taxon>Neopterygii</taxon>
        <taxon>Teleostei</taxon>
        <taxon>Notacanthiformes</taxon>
        <taxon>Halosauridae</taxon>
        <taxon>Aldrovandia</taxon>
    </lineage>
</organism>
<name>A0AAD7W1M7_9TELE</name>
<dbReference type="PANTHER" id="PTHR46481:SF9">
    <property type="entry name" value="ZINC FINGER BED DOMAIN-CONTAINING PROTEIN 1-LIKE"/>
    <property type="match status" value="1"/>
</dbReference>
<dbReference type="EMBL" id="JAINUG010000408">
    <property type="protein sequence ID" value="KAJ8372290.1"/>
    <property type="molecule type" value="Genomic_DNA"/>
</dbReference>
<dbReference type="InterPro" id="IPR012337">
    <property type="entry name" value="RNaseH-like_sf"/>
</dbReference>
<feature type="compositionally biased region" description="Basic and acidic residues" evidence="1">
    <location>
        <begin position="195"/>
        <end position="205"/>
    </location>
</feature>
<accession>A0AAD7W1M7</accession>
<evidence type="ECO:0000256" key="1">
    <source>
        <dbReference type="SAM" id="MobiDB-lite"/>
    </source>
</evidence>
<sequence length="262" mass="29668">MFSYSWKKQKALMRAQNEQSLPLHKLITESPTRWGSCLQMMERVLEQEKAITQVLAADKKTRHLVPTWQDIQVLESVTAALKPLQDFTDALSGEAYVSVFYLKPVIHLLNAEVLKTNEGDTELTQEIKVKVLDYLNDKYTDLATDELLSMATFLDPRFKTRYMSTEKLEDIKVRAASETEALLVENTALGELPLAEDHTDREKEAATAPQSAKKPKKSLGSLFKKTNSAPASCSQRQIIEQELNSYILAMAADSESDPLEWW</sequence>
<gene>
    <name evidence="2" type="ORF">AAFF_G00290760</name>
</gene>
<dbReference type="AlphaFoldDB" id="A0AAD7W1M7"/>
<proteinExistence type="predicted"/>
<evidence type="ECO:0000313" key="3">
    <source>
        <dbReference type="Proteomes" id="UP001221898"/>
    </source>
</evidence>
<dbReference type="PANTHER" id="PTHR46481">
    <property type="entry name" value="ZINC FINGER BED DOMAIN-CONTAINING PROTEIN 4"/>
    <property type="match status" value="1"/>
</dbReference>
<protein>
    <submittedName>
        <fullName evidence="2">Uncharacterized protein</fullName>
    </submittedName>
</protein>
<keyword evidence="3" id="KW-1185">Reference proteome</keyword>